<dbReference type="PaxDb" id="6239-ZC15.10"/>
<dbReference type="AGR" id="WB:WBGene00045050"/>
<evidence type="ECO:0000313" key="1">
    <source>
        <dbReference type="EMBL" id="CAL49449.1"/>
    </source>
</evidence>
<dbReference type="Bgee" id="WBGene00045050">
    <property type="expression patterns" value="Expressed in pharyngeal muscle cell (C elegans) and 3 other cell types or tissues"/>
</dbReference>
<dbReference type="PeptideAtlas" id="Q067W9"/>
<dbReference type="AlphaFoldDB" id="Q067W9"/>
<proteinExistence type="evidence at protein level"/>
<accession>Q067W9</accession>
<dbReference type="STRING" id="6239.ZC15.10.1"/>
<protein>
    <submittedName>
        <fullName evidence="1">FRIGIDA-like protein</fullName>
    </submittedName>
</protein>
<gene>
    <name evidence="1" type="ORF">CELE_ZC15.10</name>
    <name evidence="1 3" type="ORF">ZC15.10</name>
</gene>
<keyword evidence="4" id="KW-1267">Proteomics identification</keyword>
<dbReference type="FunCoup" id="Q067W9">
    <property type="interactions" value="171"/>
</dbReference>
<evidence type="ECO:0000313" key="2">
    <source>
        <dbReference type="Proteomes" id="UP000001940"/>
    </source>
</evidence>
<evidence type="ECO:0007829" key="4">
    <source>
        <dbReference type="PeptideAtlas" id="Q067W9"/>
    </source>
</evidence>
<dbReference type="eggNOG" id="KOG4297">
    <property type="taxonomic scope" value="Eukaryota"/>
</dbReference>
<keyword evidence="2" id="KW-1185">Reference proteome</keyword>
<dbReference type="UCSC" id="ZC15.10">
    <property type="organism name" value="c. elegans"/>
</dbReference>
<dbReference type="Proteomes" id="UP000001940">
    <property type="component" value="Chromosome V"/>
</dbReference>
<name>Q067W9_CAEEL</name>
<evidence type="ECO:0000313" key="3">
    <source>
        <dbReference type="WormBase" id="ZC15.10"/>
    </source>
</evidence>
<reference evidence="1 2" key="1">
    <citation type="journal article" date="1998" name="Science">
        <title>Genome sequence of the nematode C. elegans: a platform for investigating biology.</title>
        <authorList>
            <consortium name="The C. elegans sequencing consortium"/>
            <person name="Sulson J.E."/>
            <person name="Waterston R."/>
        </authorList>
    </citation>
    <scope>NUCLEOTIDE SEQUENCE [LARGE SCALE GENOMIC DNA]</scope>
    <source>
        <strain evidence="1 2">Bristol N2</strain>
    </source>
</reference>
<dbReference type="EMBL" id="BX284605">
    <property type="protein sequence ID" value="CAL49449.1"/>
    <property type="molecule type" value="Genomic_DNA"/>
</dbReference>
<sequence>MHQKQDQTIVLKATSSCTKLVPFIHSVAHSVQHFFVPRKNLHHVVSRFLLTSSTQFQCSIFEILLKIDGLGVVPSSWISGWKDLESEVLTRVGARNELEFAMAQVYGAVLNFHRNRAYFVKDMPFVEDLISDTATTIRPLLELCEISDLAIAECIEWKRSNEEQIAQIWDTVDLSPDDVARVQHLKELLCQDVFFH</sequence>
<dbReference type="OrthoDB" id="5866055at2759"/>
<dbReference type="HOGENOM" id="CLU_1391390_0_0_1"/>
<organism evidence="1 2">
    <name type="scientific">Caenorhabditis elegans</name>
    <dbReference type="NCBI Taxonomy" id="6239"/>
    <lineage>
        <taxon>Eukaryota</taxon>
        <taxon>Metazoa</taxon>
        <taxon>Ecdysozoa</taxon>
        <taxon>Nematoda</taxon>
        <taxon>Chromadorea</taxon>
        <taxon>Rhabditida</taxon>
        <taxon>Rhabditina</taxon>
        <taxon>Rhabditomorpha</taxon>
        <taxon>Rhabditoidea</taxon>
        <taxon>Rhabditidae</taxon>
        <taxon>Peloderinae</taxon>
        <taxon>Caenorhabditis</taxon>
    </lineage>
</organism>
<dbReference type="WormBase" id="ZC15.10">
    <property type="protein sequence ID" value="CE40487"/>
    <property type="gene ID" value="WBGene00045050"/>
</dbReference>
<dbReference type="InParanoid" id="Q067W9"/>